<reference evidence="1" key="1">
    <citation type="submission" date="2022-12" db="EMBL/GenBank/DDBJ databases">
        <title>Draft genome sequence of the thermophilic strain Brevibacillus thermoruber HT42, isolated from Los Humeros, Puebla, Mexico, with biotechnological potential.</title>
        <authorList>
            <person name="Lara Sanchez J."/>
            <person name="Solis Palacios R."/>
            <person name="Bustos Baena A.S."/>
            <person name="Ruz Baez A.E."/>
            <person name="Espinosa Luna G."/>
            <person name="Oliart Ros R.M."/>
        </authorList>
    </citation>
    <scope>NUCLEOTIDE SEQUENCE</scope>
    <source>
        <strain evidence="1">HT42</strain>
    </source>
</reference>
<accession>A0A9X3Z1Z3</accession>
<protein>
    <submittedName>
        <fullName evidence="1">DUF1444 family protein</fullName>
    </submittedName>
</protein>
<dbReference type="EMBL" id="JAPYYP010000002">
    <property type="protein sequence ID" value="MDA5107236.1"/>
    <property type="molecule type" value="Genomic_DNA"/>
</dbReference>
<dbReference type="InterPro" id="IPR010838">
    <property type="entry name" value="DUF1444"/>
</dbReference>
<dbReference type="RefSeq" id="WP_081656507.1">
    <property type="nucleotide sequence ID" value="NZ_JAPYYP010000002.1"/>
</dbReference>
<gene>
    <name evidence="1" type="ORF">O3V59_02600</name>
</gene>
<dbReference type="Pfam" id="PF07285">
    <property type="entry name" value="DUF1444"/>
    <property type="match status" value="1"/>
</dbReference>
<organism evidence="1 2">
    <name type="scientific">Brevibacillus thermoruber</name>
    <dbReference type="NCBI Taxonomy" id="33942"/>
    <lineage>
        <taxon>Bacteria</taxon>
        <taxon>Bacillati</taxon>
        <taxon>Bacillota</taxon>
        <taxon>Bacilli</taxon>
        <taxon>Bacillales</taxon>
        <taxon>Paenibacillaceae</taxon>
        <taxon>Brevibacillus</taxon>
    </lineage>
</organism>
<dbReference type="AlphaFoldDB" id="A0A9X3Z1Z3"/>
<evidence type="ECO:0000313" key="1">
    <source>
        <dbReference type="EMBL" id="MDA5107236.1"/>
    </source>
</evidence>
<sequence length="282" mass="32073">MSNTVRQSLKRRVVELIGRELPDELFCEAEEDGLRVKRRADGTPVVPDIPLEPLYRRVEEKPDERRTALYAFVSRVLAAVRGQTADRSLAGRERRIYPVLRHASLLRENPDRWVFRPHTEETAILYALDHGEGYTLIEREALAEAGWSEEMLHRRAMANLEGLPVPIKTEQVGPNRIHFISPRDGYAASRVLLTSMLEEMERSRTGDALGVAVPHQDVLIVADLHGETGAQLLARLAHDFASKGPVPISPLPFFWERGELVPFLVVQHGPQPRVRRKKNRRD</sequence>
<evidence type="ECO:0000313" key="2">
    <source>
        <dbReference type="Proteomes" id="UP001151071"/>
    </source>
</evidence>
<comment type="caution">
    <text evidence="1">The sequence shown here is derived from an EMBL/GenBank/DDBJ whole genome shotgun (WGS) entry which is preliminary data.</text>
</comment>
<keyword evidence="2" id="KW-1185">Reference proteome</keyword>
<proteinExistence type="predicted"/>
<dbReference type="Proteomes" id="UP001151071">
    <property type="component" value="Unassembled WGS sequence"/>
</dbReference>
<name>A0A9X3Z1Z3_9BACL</name>